<dbReference type="GO" id="GO:0005634">
    <property type="term" value="C:nucleus"/>
    <property type="evidence" value="ECO:0007669"/>
    <property type="project" value="TreeGrafter"/>
</dbReference>
<dbReference type="GO" id="GO:0005096">
    <property type="term" value="F:GTPase activator activity"/>
    <property type="evidence" value="ECO:0007669"/>
    <property type="project" value="UniProtKB-KW"/>
</dbReference>
<keyword evidence="4 9" id="KW-0328">Glycosyltransferase</keyword>
<evidence type="ECO:0000256" key="9">
    <source>
        <dbReference type="RuleBase" id="RU361228"/>
    </source>
</evidence>
<keyword evidence="7" id="KW-0677">Repeat</keyword>
<dbReference type="GO" id="GO:0005829">
    <property type="term" value="C:cytosol"/>
    <property type="evidence" value="ECO:0007669"/>
    <property type="project" value="TreeGrafter"/>
</dbReference>
<dbReference type="OrthoDB" id="423533at2759"/>
<dbReference type="SMART" id="SM00368">
    <property type="entry name" value="LRR_RI"/>
    <property type="match status" value="3"/>
</dbReference>
<dbReference type="PANTHER" id="PTHR24113">
    <property type="entry name" value="RAN GTPASE-ACTIVATING PROTEIN 1"/>
    <property type="match status" value="1"/>
</dbReference>
<dbReference type="InterPro" id="IPR032675">
    <property type="entry name" value="LRR_dom_sf"/>
</dbReference>
<sequence>MTDESSHTYRFSDIAGESNRRLPPIRGFENMPLVSLEESIQPLIPYVPEIDHMVHIVRGNIIELKHDLTIDESASIALYSLEWSPQQKSFYIILNETLRGTNRATLLPPWFKFLKLFLTGLSKLPLTGRRNIYRGVKLDLRKQYTQGTKIVWWGFSSCTSSIEVLKNEEFFGKTGTRTLFSIECDNGKDIRQHSFYQTEDEILLLPGQEFEVHSSLDMGNNLTMIQLKEITPRFPNIASITTSKSSATTTTTMTTTTTPVSTAATLSVVPKPVPKPKPHIESRKIPYERQEITDTDIQRIINEALIQQQCTELDLSHNKITHEGAAVLAKALRTNTTLTTLHLNDNQIGDNGTQHLADSLSKNITLTTLDLRFNKIGDKGAQHLANSLRNNTTLTSLDLSFNPVKERVLDRVNEFIQRNKRLAKS</sequence>
<dbReference type="GO" id="GO:0006913">
    <property type="term" value="P:nucleocytoplasmic transport"/>
    <property type="evidence" value="ECO:0007669"/>
    <property type="project" value="TreeGrafter"/>
</dbReference>
<dbReference type="EMBL" id="CAJNOM010000367">
    <property type="protein sequence ID" value="CAF1396416.1"/>
    <property type="molecule type" value="Genomic_DNA"/>
</dbReference>
<dbReference type="InterPro" id="IPR001611">
    <property type="entry name" value="Leu-rich_rpt"/>
</dbReference>
<dbReference type="Gene3D" id="3.90.176.10">
    <property type="entry name" value="Toxin ADP-ribosyltransferase, Chain A, domain 1"/>
    <property type="match status" value="1"/>
</dbReference>
<keyword evidence="9" id="KW-0521">NADP</keyword>
<organism evidence="10 11">
    <name type="scientific">Adineta steineri</name>
    <dbReference type="NCBI Taxonomy" id="433720"/>
    <lineage>
        <taxon>Eukaryota</taxon>
        <taxon>Metazoa</taxon>
        <taxon>Spiralia</taxon>
        <taxon>Gnathifera</taxon>
        <taxon>Rotifera</taxon>
        <taxon>Eurotatoria</taxon>
        <taxon>Bdelloidea</taxon>
        <taxon>Adinetida</taxon>
        <taxon>Adinetidae</taxon>
        <taxon>Adineta</taxon>
    </lineage>
</organism>
<accession>A0A815KHR3</accession>
<evidence type="ECO:0000313" key="10">
    <source>
        <dbReference type="EMBL" id="CAF1396416.1"/>
    </source>
</evidence>
<evidence type="ECO:0000256" key="1">
    <source>
        <dbReference type="ARBA" id="ARBA00009558"/>
    </source>
</evidence>
<keyword evidence="6" id="KW-0548">Nucleotidyltransferase</keyword>
<evidence type="ECO:0000256" key="5">
    <source>
        <dbReference type="ARBA" id="ARBA00022679"/>
    </source>
</evidence>
<keyword evidence="2" id="KW-0343">GTPase activation</keyword>
<evidence type="ECO:0000256" key="4">
    <source>
        <dbReference type="ARBA" id="ARBA00022676"/>
    </source>
</evidence>
<keyword evidence="3" id="KW-0433">Leucine-rich repeat</keyword>
<dbReference type="InterPro" id="IPR000768">
    <property type="entry name" value="ART"/>
</dbReference>
<evidence type="ECO:0000256" key="7">
    <source>
        <dbReference type="ARBA" id="ARBA00022737"/>
    </source>
</evidence>
<evidence type="ECO:0000256" key="3">
    <source>
        <dbReference type="ARBA" id="ARBA00022614"/>
    </source>
</evidence>
<dbReference type="GO" id="GO:0016779">
    <property type="term" value="F:nucleotidyltransferase activity"/>
    <property type="evidence" value="ECO:0007669"/>
    <property type="project" value="UniProtKB-KW"/>
</dbReference>
<dbReference type="SUPFAM" id="SSF56399">
    <property type="entry name" value="ADP-ribosylation"/>
    <property type="match status" value="1"/>
</dbReference>
<dbReference type="GO" id="GO:0106274">
    <property type="term" value="F:NAD+-protein-arginine ADP-ribosyltransferase activity"/>
    <property type="evidence" value="ECO:0007669"/>
    <property type="project" value="UniProtKB-EC"/>
</dbReference>
<dbReference type="InterPro" id="IPR027038">
    <property type="entry name" value="RanGap"/>
</dbReference>
<dbReference type="PANTHER" id="PTHR24113:SF12">
    <property type="entry name" value="RAN GTPASE-ACTIVATING PROTEIN 1"/>
    <property type="match status" value="1"/>
</dbReference>
<dbReference type="AlphaFoldDB" id="A0A815KHR3"/>
<comment type="catalytic activity">
    <reaction evidence="8 9">
        <text>L-arginyl-[protein] + NAD(+) = N(omega)-(ADP-D-ribosyl)-L-arginyl-[protein] + nicotinamide + H(+)</text>
        <dbReference type="Rhea" id="RHEA:19149"/>
        <dbReference type="Rhea" id="RHEA-COMP:10532"/>
        <dbReference type="Rhea" id="RHEA-COMP:15087"/>
        <dbReference type="ChEBI" id="CHEBI:15378"/>
        <dbReference type="ChEBI" id="CHEBI:17154"/>
        <dbReference type="ChEBI" id="CHEBI:29965"/>
        <dbReference type="ChEBI" id="CHEBI:57540"/>
        <dbReference type="ChEBI" id="CHEBI:142554"/>
        <dbReference type="EC" id="2.4.2.31"/>
    </reaction>
</comment>
<dbReference type="GO" id="GO:0031267">
    <property type="term" value="F:small GTPase binding"/>
    <property type="evidence" value="ECO:0007669"/>
    <property type="project" value="TreeGrafter"/>
</dbReference>
<comment type="similarity">
    <text evidence="1 9">Belongs to the Arg-specific ADP-ribosyltransferase family.</text>
</comment>
<dbReference type="Gene3D" id="3.80.10.10">
    <property type="entry name" value="Ribonuclease Inhibitor"/>
    <property type="match status" value="1"/>
</dbReference>
<comment type="caution">
    <text evidence="10">The sequence shown here is derived from an EMBL/GenBank/DDBJ whole genome shotgun (WGS) entry which is preliminary data.</text>
</comment>
<evidence type="ECO:0000256" key="6">
    <source>
        <dbReference type="ARBA" id="ARBA00022695"/>
    </source>
</evidence>
<evidence type="ECO:0000256" key="8">
    <source>
        <dbReference type="ARBA" id="ARBA00047597"/>
    </source>
</evidence>
<dbReference type="SUPFAM" id="SSF52047">
    <property type="entry name" value="RNI-like"/>
    <property type="match status" value="1"/>
</dbReference>
<gene>
    <name evidence="10" type="ORF">QVE165_LOCUS36506</name>
</gene>
<dbReference type="EC" id="2.4.2.31" evidence="9"/>
<dbReference type="GO" id="GO:0048471">
    <property type="term" value="C:perinuclear region of cytoplasm"/>
    <property type="evidence" value="ECO:0007669"/>
    <property type="project" value="TreeGrafter"/>
</dbReference>
<protein>
    <recommendedName>
        <fullName evidence="9">NAD(P)(+)--arginine ADP-ribosyltransferase</fullName>
        <ecNumber evidence="9">2.4.2.31</ecNumber>
    </recommendedName>
    <alternativeName>
        <fullName evidence="9">Mono(ADP-ribosyl)transferase</fullName>
    </alternativeName>
</protein>
<keyword evidence="5 9" id="KW-0808">Transferase</keyword>
<dbReference type="Pfam" id="PF01129">
    <property type="entry name" value="ART"/>
    <property type="match status" value="1"/>
</dbReference>
<evidence type="ECO:0000313" key="11">
    <source>
        <dbReference type="Proteomes" id="UP000663832"/>
    </source>
</evidence>
<reference evidence="10" key="1">
    <citation type="submission" date="2021-02" db="EMBL/GenBank/DDBJ databases">
        <authorList>
            <person name="Nowell W R."/>
        </authorList>
    </citation>
    <scope>NUCLEOTIDE SEQUENCE</scope>
</reference>
<name>A0A815KHR3_9BILA</name>
<evidence type="ECO:0000256" key="2">
    <source>
        <dbReference type="ARBA" id="ARBA00022468"/>
    </source>
</evidence>
<dbReference type="Proteomes" id="UP000663832">
    <property type="component" value="Unassembled WGS sequence"/>
</dbReference>
<dbReference type="Pfam" id="PF13516">
    <property type="entry name" value="LRR_6"/>
    <property type="match status" value="4"/>
</dbReference>
<keyword evidence="9" id="KW-0520">NAD</keyword>
<proteinExistence type="inferred from homology"/>
<keyword evidence="11" id="KW-1185">Reference proteome</keyword>
<dbReference type="PROSITE" id="PS51996">
    <property type="entry name" value="TR_MART"/>
    <property type="match status" value="1"/>
</dbReference>